<dbReference type="Proteomes" id="UP000809337">
    <property type="component" value="Unassembled WGS sequence"/>
</dbReference>
<dbReference type="RefSeq" id="WP_231035815.1">
    <property type="nucleotide sequence ID" value="NZ_JAJNGX010000024.1"/>
</dbReference>
<comment type="caution">
    <text evidence="2">The sequence shown here is derived from an EMBL/GenBank/DDBJ whole genome shotgun (WGS) entry which is preliminary data.</text>
</comment>
<feature type="signal peptide" evidence="1">
    <location>
        <begin position="1"/>
        <end position="19"/>
    </location>
</feature>
<proteinExistence type="predicted"/>
<gene>
    <name evidence="2" type="ORF">JQX14_20655</name>
</gene>
<keyword evidence="1" id="KW-0732">Signal</keyword>
<feature type="chain" id="PRO_5040490059" description="Lipoprotein" evidence="1">
    <location>
        <begin position="20"/>
        <end position="126"/>
    </location>
</feature>
<dbReference type="PROSITE" id="PS51257">
    <property type="entry name" value="PROKAR_LIPOPROTEIN"/>
    <property type="match status" value="1"/>
</dbReference>
<evidence type="ECO:0000256" key="1">
    <source>
        <dbReference type="SAM" id="SignalP"/>
    </source>
</evidence>
<evidence type="ECO:0008006" key="4">
    <source>
        <dbReference type="Google" id="ProtNLM"/>
    </source>
</evidence>
<sequence>MRKSINLKALAVLSAVYVASGCTGETEFYTKDYSTVLAQEMRHNGRVWRIFDKPKEGRLMITPSFSAAAGAGIATGLTLGLIQSPNDKAATFKPAVDAYLSQKSESCRVIFSKLLIKPYYEFLYSC</sequence>
<name>A0A9Q2NLS9_9RHOB</name>
<dbReference type="AlphaFoldDB" id="A0A9Q2NLS9"/>
<evidence type="ECO:0000313" key="2">
    <source>
        <dbReference type="EMBL" id="MBM2356969.1"/>
    </source>
</evidence>
<evidence type="ECO:0000313" key="3">
    <source>
        <dbReference type="Proteomes" id="UP000809337"/>
    </source>
</evidence>
<dbReference type="EMBL" id="JAFBWN010000024">
    <property type="protein sequence ID" value="MBM2356969.1"/>
    <property type="molecule type" value="Genomic_DNA"/>
</dbReference>
<reference evidence="2" key="1">
    <citation type="submission" date="2021-01" db="EMBL/GenBank/DDBJ databases">
        <title>Diatom-associated Roseobacters Show Island Model of Population Structure.</title>
        <authorList>
            <person name="Qu L."/>
            <person name="Feng X."/>
            <person name="Chen Y."/>
            <person name="Li L."/>
            <person name="Wang X."/>
            <person name="Hu Z."/>
            <person name="Wang H."/>
            <person name="Luo H."/>
        </authorList>
    </citation>
    <scope>NUCLEOTIDE SEQUENCE</scope>
    <source>
        <strain evidence="2">SM26-45</strain>
    </source>
</reference>
<protein>
    <recommendedName>
        <fullName evidence="4">Lipoprotein</fullName>
    </recommendedName>
</protein>
<accession>A0A9Q2NLS9</accession>
<organism evidence="2 3">
    <name type="scientific">Pseudosulfitobacter pseudonitzschiae</name>
    <dbReference type="NCBI Taxonomy" id="1402135"/>
    <lineage>
        <taxon>Bacteria</taxon>
        <taxon>Pseudomonadati</taxon>
        <taxon>Pseudomonadota</taxon>
        <taxon>Alphaproteobacteria</taxon>
        <taxon>Rhodobacterales</taxon>
        <taxon>Roseobacteraceae</taxon>
        <taxon>Pseudosulfitobacter</taxon>
    </lineage>
</organism>